<dbReference type="OrthoDB" id="10294535at2759"/>
<feature type="compositionally biased region" description="Basic and acidic residues" evidence="1">
    <location>
        <begin position="559"/>
        <end position="573"/>
    </location>
</feature>
<feature type="region of interest" description="Disordered" evidence="1">
    <location>
        <begin position="1"/>
        <end position="110"/>
    </location>
</feature>
<evidence type="ECO:0000313" key="3">
    <source>
        <dbReference type="Proteomes" id="UP000031575"/>
    </source>
</evidence>
<feature type="region of interest" description="Disordered" evidence="1">
    <location>
        <begin position="122"/>
        <end position="193"/>
    </location>
</feature>
<feature type="compositionally biased region" description="Gly residues" evidence="1">
    <location>
        <begin position="599"/>
        <end position="619"/>
    </location>
</feature>
<feature type="compositionally biased region" description="Polar residues" evidence="1">
    <location>
        <begin position="96"/>
        <end position="110"/>
    </location>
</feature>
<dbReference type="VEuPathDB" id="FungiDB:SPBR_01303"/>
<proteinExistence type="predicted"/>
<feature type="compositionally biased region" description="Polar residues" evidence="1">
    <location>
        <begin position="631"/>
        <end position="647"/>
    </location>
</feature>
<sequence length="968" mass="103654">MPKLNGVGPHETTPVNIDPGGEHIQIQDLSSSNTSREASLSPELRDCDVPIPSVEHVSPSDRIDPAPPVRRRARALTSASMISGPGTLSELERDSSTVAGQSETPSRDTPSTIMQVLESSFQPEAPAPSAERRATSTSDGQVGNENAPPSLSPQVTVMGPYGPQTMSSRHIMPAPSGGHMRSSSSSATEYGQLHHGQQYMQPNQAGGRRPSYSNQTWSGTEHPNPLVQHPYMQGPGPGTMLNAGMHVTGRGHNTLHARNRHAHVCGTHGYGPDNGSLYPFRRDSSSMSPGTSRYGPPPYNGPFRGFGARTPDVFGPFIDDIVGPAQPVMSLGPFYPRGPEDVPEIMREGSNRYECNNGGIMSSVHHRDGTPIADLSPTVGHYDPFFNQSSGRGPIVEIHDDRVDRPRNTSATLLPDPYRNGFMGRAGIVSNGQLPPRSNSHGHHPGSRGSMLPSYNTNNYTSPSPGHLGPHGSLSPNGRVGENACIDPRLLALSPAPQNNSPMDGAPLPSVERARVHAANPNNTARASPVSPANRAVRGNSRLGQEVVLASVEEDTDDKADSDGSDKTVKATKDEDDDKESTPRSSSKRGGRDRDDKNGGPGPSGSGPGPGAGGAGAGASGSAPSNSNASDSRYGNKSDQSGNSSTKGPLPGYRGHSSEGCGVHALTADANVAGAALVPQVQMDDAASTESGKESGGSGGGAVSASSAVVAQTAIEQWATDDHLVVTAGCPDPESPMTRPFSNVGGGLAADPFVDHQPRLDEEEYQERKEAFLRRMKHPFFTSDLLQCWLPLSKDSDFAPLEREVYGAMSPTVRCKVLLEERRICMGRRPSANFDVATIYDETISMIAQRKRENRHYLAVQRYGDYLAAMGECERAGTDMAGISEVVARRGTHAADYLRQEGYHLDIYRGDLDGELRAEYTLNPDHEMHMRNMFQLRNNGNYLGAFGTRLVRKLEVSTEPGERYQFRW</sequence>
<feature type="region of interest" description="Disordered" evidence="1">
    <location>
        <begin position="426"/>
        <end position="482"/>
    </location>
</feature>
<feature type="compositionally biased region" description="Polar residues" evidence="1">
    <location>
        <begin position="135"/>
        <end position="155"/>
    </location>
</feature>
<name>A0A0C2FIR3_9PEZI</name>
<evidence type="ECO:0000256" key="1">
    <source>
        <dbReference type="SAM" id="MobiDB-lite"/>
    </source>
</evidence>
<feature type="region of interest" description="Disordered" evidence="1">
    <location>
        <begin position="520"/>
        <end position="656"/>
    </location>
</feature>
<dbReference type="EMBL" id="AWTV01000007">
    <property type="protein sequence ID" value="KIH91013.1"/>
    <property type="molecule type" value="Genomic_DNA"/>
</dbReference>
<feature type="region of interest" description="Disordered" evidence="1">
    <location>
        <begin position="683"/>
        <end position="704"/>
    </location>
</feature>
<feature type="compositionally biased region" description="Low complexity" evidence="1">
    <location>
        <begin position="620"/>
        <end position="630"/>
    </location>
</feature>
<dbReference type="RefSeq" id="XP_040619023.1">
    <property type="nucleotide sequence ID" value="XM_040759614.1"/>
</dbReference>
<gene>
    <name evidence="2" type="ORF">SPBR_01303</name>
</gene>
<accession>A0A0C2FIR3</accession>
<dbReference type="Proteomes" id="UP000031575">
    <property type="component" value="Unassembled WGS sequence"/>
</dbReference>
<dbReference type="GeneID" id="63674535"/>
<comment type="caution">
    <text evidence="2">The sequence shown here is derived from an EMBL/GenBank/DDBJ whole genome shotgun (WGS) entry which is preliminary data.</text>
</comment>
<keyword evidence="3" id="KW-1185">Reference proteome</keyword>
<feature type="compositionally biased region" description="Polar residues" evidence="1">
    <location>
        <begin position="27"/>
        <end position="38"/>
    </location>
</feature>
<evidence type="ECO:0000313" key="2">
    <source>
        <dbReference type="EMBL" id="KIH91013.1"/>
    </source>
</evidence>
<dbReference type="HOGENOM" id="CLU_306120_0_0_1"/>
<reference evidence="2 3" key="1">
    <citation type="journal article" date="2014" name="BMC Genomics">
        <title>Comparative genomics of the major fungal agents of human and animal Sporotrichosis: Sporothrix schenckii and Sporothrix brasiliensis.</title>
        <authorList>
            <person name="Teixeira M.M."/>
            <person name="de Almeida L.G."/>
            <person name="Kubitschek-Barreira P."/>
            <person name="Alves F.L."/>
            <person name="Kioshima E.S."/>
            <person name="Abadio A.K."/>
            <person name="Fernandes L."/>
            <person name="Derengowski L.S."/>
            <person name="Ferreira K.S."/>
            <person name="Souza R.C."/>
            <person name="Ruiz J.C."/>
            <person name="de Andrade N.C."/>
            <person name="Paes H.C."/>
            <person name="Nicola A.M."/>
            <person name="Albuquerque P."/>
            <person name="Gerber A.L."/>
            <person name="Martins V.P."/>
            <person name="Peconick L.D."/>
            <person name="Neto A.V."/>
            <person name="Chaucanez C.B."/>
            <person name="Silva P.A."/>
            <person name="Cunha O.L."/>
            <person name="de Oliveira F.F."/>
            <person name="dos Santos T.C."/>
            <person name="Barros A.L."/>
            <person name="Soares M.A."/>
            <person name="de Oliveira L.M."/>
            <person name="Marini M.M."/>
            <person name="Villalobos-Duno H."/>
            <person name="Cunha M.M."/>
            <person name="de Hoog S."/>
            <person name="da Silveira J.F."/>
            <person name="Henrissat B."/>
            <person name="Nino-Vega G.A."/>
            <person name="Cisalpino P.S."/>
            <person name="Mora-Montes H.M."/>
            <person name="Almeida S.R."/>
            <person name="Stajich J.E."/>
            <person name="Lopes-Bezerra L.M."/>
            <person name="Vasconcelos A.T."/>
            <person name="Felipe M.S."/>
        </authorList>
    </citation>
    <scope>NUCLEOTIDE SEQUENCE [LARGE SCALE GENOMIC DNA]</scope>
    <source>
        <strain evidence="2 3">5110</strain>
    </source>
</reference>
<protein>
    <submittedName>
        <fullName evidence="2">Uncharacterized protein</fullName>
    </submittedName>
</protein>
<organism evidence="2 3">
    <name type="scientific">Sporothrix brasiliensis 5110</name>
    <dbReference type="NCBI Taxonomy" id="1398154"/>
    <lineage>
        <taxon>Eukaryota</taxon>
        <taxon>Fungi</taxon>
        <taxon>Dikarya</taxon>
        <taxon>Ascomycota</taxon>
        <taxon>Pezizomycotina</taxon>
        <taxon>Sordariomycetes</taxon>
        <taxon>Sordariomycetidae</taxon>
        <taxon>Ophiostomatales</taxon>
        <taxon>Ophiostomataceae</taxon>
        <taxon>Sporothrix</taxon>
    </lineage>
</organism>
<feature type="compositionally biased region" description="Polar residues" evidence="1">
    <location>
        <begin position="430"/>
        <end position="439"/>
    </location>
</feature>
<dbReference type="AlphaFoldDB" id="A0A0C2FIR3"/>
<feature type="compositionally biased region" description="Polar residues" evidence="1">
    <location>
        <begin position="453"/>
        <end position="464"/>
    </location>
</feature>